<dbReference type="Proteomes" id="UP000185109">
    <property type="component" value="Plasmid pRsp8C3c"/>
</dbReference>
<evidence type="ECO:0000313" key="1">
    <source>
        <dbReference type="EMBL" id="APO79541.1"/>
    </source>
</evidence>
<keyword evidence="1" id="KW-0614">Plasmid</keyword>
<evidence type="ECO:0000313" key="2">
    <source>
        <dbReference type="Proteomes" id="UP000185109"/>
    </source>
</evidence>
<proteinExistence type="predicted"/>
<sequence>MEAGEVGSAGLLQLAADFPSRCPRSSIGLREGAQAVVTAALEIVAGDSDVARPL</sequence>
<accession>A0A1L5PH77</accession>
<reference evidence="1 2" key="1">
    <citation type="submission" date="2016-09" db="EMBL/GenBank/DDBJ databases">
        <title>The complete genome sequences of Rhizobium gallicum, symbiovars gallicum and phaseoli, symbionts associated to common bean (Phaseolus vulgaris).</title>
        <authorList>
            <person name="Bustos P."/>
            <person name="Santamaria R.I."/>
            <person name="Perez-Carrascal O.M."/>
            <person name="Juarez S."/>
            <person name="Lozano L."/>
            <person name="Martinez-Flores I."/>
            <person name="Martinez-Romero E."/>
            <person name="Cevallos M."/>
            <person name="Romero D."/>
            <person name="Davila G."/>
            <person name="Gonzalez V."/>
        </authorList>
    </citation>
    <scope>NUCLEOTIDE SEQUENCE [LARGE SCALE GENOMIC DNA]</scope>
    <source>
        <strain evidence="1 2">8C-3</strain>
        <plasmid evidence="2">Plasmid prsp8c3c</plasmid>
    </source>
</reference>
<organism evidence="1 2">
    <name type="scientific">Rhizobium etli 8C-3</name>
    <dbReference type="NCBI Taxonomy" id="538025"/>
    <lineage>
        <taxon>Bacteria</taxon>
        <taxon>Pseudomonadati</taxon>
        <taxon>Pseudomonadota</taxon>
        <taxon>Alphaproteobacteria</taxon>
        <taxon>Hyphomicrobiales</taxon>
        <taxon>Rhizobiaceae</taxon>
        <taxon>Rhizobium/Agrobacterium group</taxon>
        <taxon>Rhizobium</taxon>
    </lineage>
</organism>
<protein>
    <submittedName>
        <fullName evidence="1">Uncharacterized protein</fullName>
    </submittedName>
</protein>
<dbReference type="EMBL" id="CP017244">
    <property type="protein sequence ID" value="APO79541.1"/>
    <property type="molecule type" value="Genomic_DNA"/>
</dbReference>
<name>A0A1L5PH77_RHIET</name>
<dbReference type="AlphaFoldDB" id="A0A1L5PH77"/>
<gene>
    <name evidence="1" type="ORF">AM571_PC01811</name>
</gene>
<geneLocation type="plasmid" evidence="2">
    <name>prsp8c3c</name>
</geneLocation>